<comment type="caution">
    <text evidence="1">The sequence shown here is derived from an EMBL/GenBank/DDBJ whole genome shotgun (WGS) entry which is preliminary data.</text>
</comment>
<protein>
    <submittedName>
        <fullName evidence="1">Uncharacterized protein</fullName>
    </submittedName>
</protein>
<gene>
    <name evidence="1" type="ORF">N783_20670</name>
</gene>
<dbReference type="OrthoDB" id="2691956at2"/>
<evidence type="ECO:0000313" key="2">
    <source>
        <dbReference type="Proteomes" id="UP000030403"/>
    </source>
</evidence>
<evidence type="ECO:0000313" key="1">
    <source>
        <dbReference type="EMBL" id="KGX83909.1"/>
    </source>
</evidence>
<reference evidence="1 2" key="1">
    <citation type="submission" date="2013-08" db="EMBL/GenBank/DDBJ databases">
        <authorList>
            <person name="Huang J."/>
            <person name="Wang G."/>
        </authorList>
    </citation>
    <scope>NUCLEOTIDE SEQUENCE [LARGE SCALE GENOMIC DNA]</scope>
    <source>
        <strain evidence="1 2">BH030004</strain>
    </source>
</reference>
<dbReference type="AlphaFoldDB" id="A0A0A5FVG2"/>
<accession>A0A0A5FVG2</accession>
<dbReference type="STRING" id="1385511.GCA_000425225_03740"/>
<name>A0A0A5FVG2_9BACI</name>
<sequence>MDPNEYELQTYTPLNPDFGMHDKGYTMHVRDIDDFYNDEADEADYH</sequence>
<dbReference type="RefSeq" id="WP_154657376.1">
    <property type="nucleotide sequence ID" value="NZ_AULJ01000055.1"/>
</dbReference>
<dbReference type="Proteomes" id="UP000030403">
    <property type="component" value="Unassembled WGS sequence"/>
</dbReference>
<dbReference type="EMBL" id="AVPF01000076">
    <property type="protein sequence ID" value="KGX83909.1"/>
    <property type="molecule type" value="Genomic_DNA"/>
</dbReference>
<organism evidence="1 2">
    <name type="scientific">Pontibacillus marinus BH030004 = DSM 16465</name>
    <dbReference type="NCBI Taxonomy" id="1385511"/>
    <lineage>
        <taxon>Bacteria</taxon>
        <taxon>Bacillati</taxon>
        <taxon>Bacillota</taxon>
        <taxon>Bacilli</taxon>
        <taxon>Bacillales</taxon>
        <taxon>Bacillaceae</taxon>
        <taxon>Pontibacillus</taxon>
    </lineage>
</organism>
<keyword evidence="2" id="KW-1185">Reference proteome</keyword>
<proteinExistence type="predicted"/>